<dbReference type="GO" id="GO:0005886">
    <property type="term" value="C:plasma membrane"/>
    <property type="evidence" value="ECO:0007669"/>
    <property type="project" value="UniProtKB-SubCell"/>
</dbReference>
<evidence type="ECO:0000256" key="14">
    <source>
        <dbReference type="ARBA" id="ARBA00023136"/>
    </source>
</evidence>
<evidence type="ECO:0000256" key="5">
    <source>
        <dbReference type="ARBA" id="ARBA00022475"/>
    </source>
</evidence>
<dbReference type="PRINTS" id="PR00344">
    <property type="entry name" value="BCTRLSENSOR"/>
</dbReference>
<feature type="coiled-coil region" evidence="15">
    <location>
        <begin position="214"/>
        <end position="241"/>
    </location>
</feature>
<dbReference type="SUPFAM" id="SSF158472">
    <property type="entry name" value="HAMP domain-like"/>
    <property type="match status" value="1"/>
</dbReference>
<dbReference type="EC" id="2.7.13.3" evidence="4"/>
<organism evidence="19 20">
    <name type="scientific">Lysinibacillus macroides</name>
    <dbReference type="NCBI Taxonomy" id="33935"/>
    <lineage>
        <taxon>Bacteria</taxon>
        <taxon>Bacillati</taxon>
        <taxon>Bacillota</taxon>
        <taxon>Bacilli</taxon>
        <taxon>Bacillales</taxon>
        <taxon>Bacillaceae</taxon>
        <taxon>Lysinibacillus</taxon>
    </lineage>
</organism>
<keyword evidence="14 16" id="KW-0472">Membrane</keyword>
<keyword evidence="15" id="KW-0175">Coiled coil</keyword>
<evidence type="ECO:0000256" key="7">
    <source>
        <dbReference type="ARBA" id="ARBA00022679"/>
    </source>
</evidence>
<keyword evidence="10 19" id="KW-0418">Kinase</keyword>
<evidence type="ECO:0000313" key="19">
    <source>
        <dbReference type="EMBL" id="KOY84243.1"/>
    </source>
</evidence>
<keyword evidence="5" id="KW-1003">Cell membrane</keyword>
<dbReference type="CDD" id="cd16922">
    <property type="entry name" value="HATPase_EvgS-ArcB-TorS-like"/>
    <property type="match status" value="1"/>
</dbReference>
<dbReference type="SMART" id="SM00304">
    <property type="entry name" value="HAMP"/>
    <property type="match status" value="1"/>
</dbReference>
<dbReference type="SMART" id="SM00388">
    <property type="entry name" value="HisKA"/>
    <property type="match status" value="1"/>
</dbReference>
<keyword evidence="8 16" id="KW-0812">Transmembrane</keyword>
<dbReference type="OrthoDB" id="9813151at2"/>
<dbReference type="Pfam" id="PF00672">
    <property type="entry name" value="HAMP"/>
    <property type="match status" value="1"/>
</dbReference>
<dbReference type="PATRIC" id="fig|33935.3.peg.1646"/>
<dbReference type="GO" id="GO:0005524">
    <property type="term" value="F:ATP binding"/>
    <property type="evidence" value="ECO:0007669"/>
    <property type="project" value="UniProtKB-KW"/>
</dbReference>
<evidence type="ECO:0000256" key="13">
    <source>
        <dbReference type="ARBA" id="ARBA00023012"/>
    </source>
</evidence>
<keyword evidence="6" id="KW-0597">Phosphoprotein</keyword>
<evidence type="ECO:0000256" key="2">
    <source>
        <dbReference type="ARBA" id="ARBA00004314"/>
    </source>
</evidence>
<dbReference type="GO" id="GO:0000155">
    <property type="term" value="F:phosphorelay sensor kinase activity"/>
    <property type="evidence" value="ECO:0007669"/>
    <property type="project" value="InterPro"/>
</dbReference>
<evidence type="ECO:0000256" key="15">
    <source>
        <dbReference type="SAM" id="Coils"/>
    </source>
</evidence>
<dbReference type="EMBL" id="LGCI01000001">
    <property type="protein sequence ID" value="KOY84243.1"/>
    <property type="molecule type" value="Genomic_DNA"/>
</dbReference>
<dbReference type="PROSITE" id="PS50885">
    <property type="entry name" value="HAMP"/>
    <property type="match status" value="1"/>
</dbReference>
<evidence type="ECO:0000256" key="1">
    <source>
        <dbReference type="ARBA" id="ARBA00000085"/>
    </source>
</evidence>
<keyword evidence="20" id="KW-1185">Reference proteome</keyword>
<dbReference type="FunFam" id="1.10.287.130:FF:000001">
    <property type="entry name" value="Two-component sensor histidine kinase"/>
    <property type="match status" value="1"/>
</dbReference>
<comment type="subcellular location">
    <subcellularLocation>
        <location evidence="3">Cell membrane</location>
        <topology evidence="3">Multi-pass membrane protein</topology>
    </subcellularLocation>
    <subcellularLocation>
        <location evidence="2">Membrane raft</location>
        <topology evidence="2">Multi-pass membrane protein</topology>
    </subcellularLocation>
</comment>
<dbReference type="CDD" id="cd00082">
    <property type="entry name" value="HisKA"/>
    <property type="match status" value="1"/>
</dbReference>
<dbReference type="Gene3D" id="1.10.287.130">
    <property type="match status" value="1"/>
</dbReference>
<gene>
    <name evidence="19" type="ORF">ADM90_00115</name>
</gene>
<dbReference type="Proteomes" id="UP000037977">
    <property type="component" value="Unassembled WGS sequence"/>
</dbReference>
<feature type="transmembrane region" description="Helical" evidence="16">
    <location>
        <begin position="6"/>
        <end position="27"/>
    </location>
</feature>
<evidence type="ECO:0000256" key="4">
    <source>
        <dbReference type="ARBA" id="ARBA00012438"/>
    </source>
</evidence>
<dbReference type="InterPro" id="IPR005467">
    <property type="entry name" value="His_kinase_dom"/>
</dbReference>
<protein>
    <recommendedName>
        <fullName evidence="4">histidine kinase</fullName>
        <ecNumber evidence="4">2.7.13.3</ecNumber>
    </recommendedName>
</protein>
<dbReference type="Gene3D" id="3.30.565.10">
    <property type="entry name" value="Histidine kinase-like ATPase, C-terminal domain"/>
    <property type="match status" value="1"/>
</dbReference>
<keyword evidence="13" id="KW-0902">Two-component regulatory system</keyword>
<accession>A0A0M9DNJ3</accession>
<dbReference type="InterPro" id="IPR003594">
    <property type="entry name" value="HATPase_dom"/>
</dbReference>
<keyword evidence="11" id="KW-0067">ATP-binding</keyword>
<sequence>MNKISTKLASCFFIVVLIMDLFLMFYLHRNIINSRVEEEYYTLLANGANHRDVLIENFSETTIKHIVLMEKSKDRAVIITDNKGNIIGSSDISESLSGQIVSLIKNVDVETDELLTSNWKESPYIMSVHPYISNTNQSGYVLMLQSTGSLNKMVHELTEHFGMAGATSFIVLFIVYAVLSKVITRPLIRMKEATEKLSKGEFNVKLAIKSKNELGELASSIQKLANDLERLKTDRNEFLASVAHELSTPLTYLIGYSKVAMRESLSKKQREQYLEIIVEESNRMKELVKNLLDLARMDENTFTVMKESFSARYFFEAICKLVAPSYDLKNIKLNFVCTEDFQIYADPLRLEQIVINLLDNALKYSKENTEVTLKACKNEGKTRIEVIDTGIGIPQEEIDFIFEKLYRVEKSRSRAYGGSGIGLAVVKELVEAHNGTIEVKSKLGEGSTFTVII</sequence>
<dbReference type="InterPro" id="IPR050398">
    <property type="entry name" value="HssS/ArlS-like"/>
</dbReference>
<evidence type="ECO:0000256" key="12">
    <source>
        <dbReference type="ARBA" id="ARBA00022989"/>
    </source>
</evidence>
<evidence type="ECO:0000256" key="8">
    <source>
        <dbReference type="ARBA" id="ARBA00022692"/>
    </source>
</evidence>
<comment type="catalytic activity">
    <reaction evidence="1">
        <text>ATP + protein L-histidine = ADP + protein N-phospho-L-histidine.</text>
        <dbReference type="EC" id="2.7.13.3"/>
    </reaction>
</comment>
<dbReference type="SMART" id="SM00387">
    <property type="entry name" value="HATPase_c"/>
    <property type="match status" value="1"/>
</dbReference>
<evidence type="ECO:0000259" key="17">
    <source>
        <dbReference type="PROSITE" id="PS50109"/>
    </source>
</evidence>
<dbReference type="PROSITE" id="PS50109">
    <property type="entry name" value="HIS_KIN"/>
    <property type="match status" value="1"/>
</dbReference>
<dbReference type="InterPro" id="IPR004358">
    <property type="entry name" value="Sig_transdc_His_kin-like_C"/>
</dbReference>
<dbReference type="STRING" id="33935.ADM90_00115"/>
<evidence type="ECO:0000256" key="3">
    <source>
        <dbReference type="ARBA" id="ARBA00004651"/>
    </source>
</evidence>
<dbReference type="GO" id="GO:0045121">
    <property type="term" value="C:membrane raft"/>
    <property type="evidence" value="ECO:0007669"/>
    <property type="project" value="UniProtKB-SubCell"/>
</dbReference>
<feature type="domain" description="Histidine kinase" evidence="17">
    <location>
        <begin position="241"/>
        <end position="453"/>
    </location>
</feature>
<dbReference type="InterPro" id="IPR003661">
    <property type="entry name" value="HisK_dim/P_dom"/>
</dbReference>
<dbReference type="AlphaFoldDB" id="A0A0M9DNJ3"/>
<evidence type="ECO:0000256" key="9">
    <source>
        <dbReference type="ARBA" id="ARBA00022741"/>
    </source>
</evidence>
<evidence type="ECO:0000259" key="18">
    <source>
        <dbReference type="PROSITE" id="PS50885"/>
    </source>
</evidence>
<comment type="caution">
    <text evidence="19">The sequence shown here is derived from an EMBL/GenBank/DDBJ whole genome shotgun (WGS) entry which is preliminary data.</text>
</comment>
<evidence type="ECO:0000256" key="10">
    <source>
        <dbReference type="ARBA" id="ARBA00022777"/>
    </source>
</evidence>
<dbReference type="InterPro" id="IPR036890">
    <property type="entry name" value="HATPase_C_sf"/>
</dbReference>
<dbReference type="SUPFAM" id="SSF47384">
    <property type="entry name" value="Homodimeric domain of signal transducing histidine kinase"/>
    <property type="match status" value="1"/>
</dbReference>
<proteinExistence type="predicted"/>
<evidence type="ECO:0000313" key="20">
    <source>
        <dbReference type="Proteomes" id="UP000037977"/>
    </source>
</evidence>
<dbReference type="FunFam" id="3.30.565.10:FF:000023">
    <property type="entry name" value="PAS domain-containing sensor histidine kinase"/>
    <property type="match status" value="1"/>
</dbReference>
<dbReference type="SUPFAM" id="SSF55874">
    <property type="entry name" value="ATPase domain of HSP90 chaperone/DNA topoisomerase II/histidine kinase"/>
    <property type="match status" value="1"/>
</dbReference>
<evidence type="ECO:0000256" key="16">
    <source>
        <dbReference type="SAM" id="Phobius"/>
    </source>
</evidence>
<dbReference type="Pfam" id="PF00512">
    <property type="entry name" value="HisKA"/>
    <property type="match status" value="1"/>
</dbReference>
<name>A0A0M9DNJ3_9BACI</name>
<feature type="transmembrane region" description="Helical" evidence="16">
    <location>
        <begin position="161"/>
        <end position="179"/>
    </location>
</feature>
<feature type="domain" description="HAMP" evidence="18">
    <location>
        <begin position="181"/>
        <end position="233"/>
    </location>
</feature>
<evidence type="ECO:0000256" key="11">
    <source>
        <dbReference type="ARBA" id="ARBA00022840"/>
    </source>
</evidence>
<reference evidence="19 20" key="1">
    <citation type="submission" date="2015-07" db="EMBL/GenBank/DDBJ databases">
        <title>Genome sequencing project for genomic taxonomy and phylogenomics of Bacillus-like bacteria.</title>
        <authorList>
            <person name="Liu B."/>
            <person name="Wang J."/>
            <person name="Zhu Y."/>
            <person name="Liu G."/>
            <person name="Chen Q."/>
            <person name="Chen Z."/>
            <person name="Che J."/>
            <person name="Ge C."/>
            <person name="Shi H."/>
            <person name="Pan Z."/>
            <person name="Liu X."/>
        </authorList>
    </citation>
    <scope>NUCLEOTIDE SEQUENCE [LARGE SCALE GENOMIC DNA]</scope>
    <source>
        <strain evidence="19 20">DSM 54</strain>
    </source>
</reference>
<dbReference type="Pfam" id="PF02518">
    <property type="entry name" value="HATPase_c"/>
    <property type="match status" value="1"/>
</dbReference>
<dbReference type="InterPro" id="IPR003660">
    <property type="entry name" value="HAMP_dom"/>
</dbReference>
<dbReference type="Gene3D" id="6.10.340.10">
    <property type="match status" value="1"/>
</dbReference>
<dbReference type="InterPro" id="IPR036097">
    <property type="entry name" value="HisK_dim/P_sf"/>
</dbReference>
<dbReference type="CDD" id="cd06225">
    <property type="entry name" value="HAMP"/>
    <property type="match status" value="1"/>
</dbReference>
<dbReference type="PANTHER" id="PTHR45528:SF1">
    <property type="entry name" value="SENSOR HISTIDINE KINASE CPXA"/>
    <property type="match status" value="1"/>
</dbReference>
<evidence type="ECO:0000256" key="6">
    <source>
        <dbReference type="ARBA" id="ARBA00022553"/>
    </source>
</evidence>
<dbReference type="PANTHER" id="PTHR45528">
    <property type="entry name" value="SENSOR HISTIDINE KINASE CPXA"/>
    <property type="match status" value="1"/>
</dbReference>
<keyword evidence="7" id="KW-0808">Transferase</keyword>
<keyword evidence="9" id="KW-0547">Nucleotide-binding</keyword>
<keyword evidence="12 16" id="KW-1133">Transmembrane helix</keyword>